<feature type="chain" id="PRO_5046357852" evidence="2">
    <location>
        <begin position="19"/>
        <end position="559"/>
    </location>
</feature>
<dbReference type="InterPro" id="IPR057699">
    <property type="entry name" value="DUF7939"/>
</dbReference>
<name>A0ABV4BIK9_9GAMM</name>
<dbReference type="Proteomes" id="UP001564408">
    <property type="component" value="Unassembled WGS sequence"/>
</dbReference>
<organism evidence="4 5">
    <name type="scientific">Thioalkalicoccus limnaeus</name>
    <dbReference type="NCBI Taxonomy" id="120681"/>
    <lineage>
        <taxon>Bacteria</taxon>
        <taxon>Pseudomonadati</taxon>
        <taxon>Pseudomonadota</taxon>
        <taxon>Gammaproteobacteria</taxon>
        <taxon>Chromatiales</taxon>
        <taxon>Chromatiaceae</taxon>
        <taxon>Thioalkalicoccus</taxon>
    </lineage>
</organism>
<dbReference type="InterPro" id="IPR025738">
    <property type="entry name" value="BatD"/>
</dbReference>
<keyword evidence="2" id="KW-0732">Signal</keyword>
<evidence type="ECO:0000256" key="1">
    <source>
        <dbReference type="SAM" id="Phobius"/>
    </source>
</evidence>
<proteinExistence type="predicted"/>
<dbReference type="PANTHER" id="PTHR40940">
    <property type="entry name" value="PROTEIN BATD-RELATED"/>
    <property type="match status" value="1"/>
</dbReference>
<evidence type="ECO:0000256" key="2">
    <source>
        <dbReference type="SAM" id="SignalP"/>
    </source>
</evidence>
<evidence type="ECO:0000259" key="3">
    <source>
        <dbReference type="Pfam" id="PF25607"/>
    </source>
</evidence>
<keyword evidence="1" id="KW-1133">Transmembrane helix</keyword>
<reference evidence="4 5" key="1">
    <citation type="submission" date="2024-05" db="EMBL/GenBank/DDBJ databases">
        <title>Genome Sequence and Characterization of the New Strain Purple Sulfur Bacterium of Genus Thioalkalicoccus.</title>
        <authorList>
            <person name="Bryantseva I.A."/>
            <person name="Kyndt J.A."/>
            <person name="Imhoff J.F."/>
        </authorList>
    </citation>
    <scope>NUCLEOTIDE SEQUENCE [LARGE SCALE GENOMIC DNA]</scope>
    <source>
        <strain evidence="4 5">Um2</strain>
    </source>
</reference>
<dbReference type="PANTHER" id="PTHR40940:SF1">
    <property type="entry name" value="PROTEIN BATD"/>
    <property type="match status" value="1"/>
</dbReference>
<dbReference type="EMBL" id="JBDKXB010000016">
    <property type="protein sequence ID" value="MEY6433167.1"/>
    <property type="molecule type" value="Genomic_DNA"/>
</dbReference>
<sequence length="559" mass="61181">MRSLLLAICLSLGSTSLAAELQAWLERDLITDAETVALFVTVSGERPDEPDLDALKADFDLVDVAHTSRAFAVDGAPATTHEWRLELAPRRTGWLTVPALTVGELTTEPLTLEVLDAGLALMTRADEPVFIDVIAAPMDPYVQGRVDYQVRLFTSVPLQEPRLTDPQGEGMTIRQIGDDRQSSEQIGADLYTVTERRYAIFPKQAGPLEIQPPRLNAAMPIERSSPDFNGLGGDPFAPLDEVMDEDAGPDGLFEATRQVRVSGRAITLGVRPPPDGADPRWLPAESVALRDEWTPKMPVIHIGQTMTRTLTITATGVLSEQLPELALEAPDGVALYPEAIEDEDRVEAGLPVAERRIRMALRVTEPGVLTLPEIRVAWWDTVADRPREARLEARSLEVIAGPGIGTGLGGLSQWFGAQGAWLWVAAAFAVTWLATLGLWWRGRRRPATLKAATLTAAIDDRPPEMTRGQRLAESRRAIERACRRRGPRDAREALLDWGRVAWPEDPPHGLLSLAARLESDEAAGLLAGLERGLYGEDPWDWDGEGAWVVLAPALEDPRS</sequence>
<feature type="transmembrane region" description="Helical" evidence="1">
    <location>
        <begin position="420"/>
        <end position="440"/>
    </location>
</feature>
<dbReference type="RefSeq" id="WP_369667554.1">
    <property type="nucleotide sequence ID" value="NZ_JBDKXB010000016.1"/>
</dbReference>
<keyword evidence="5" id="KW-1185">Reference proteome</keyword>
<keyword evidence="1" id="KW-0812">Transmembrane</keyword>
<dbReference type="Pfam" id="PF13584">
    <property type="entry name" value="BatD"/>
    <property type="match status" value="1"/>
</dbReference>
<keyword evidence="1" id="KW-0472">Membrane</keyword>
<feature type="domain" description="DUF7939" evidence="3">
    <location>
        <begin position="473"/>
        <end position="551"/>
    </location>
</feature>
<feature type="signal peptide" evidence="2">
    <location>
        <begin position="1"/>
        <end position="18"/>
    </location>
</feature>
<gene>
    <name evidence="4" type="ORF">ABC977_12215</name>
</gene>
<protein>
    <submittedName>
        <fullName evidence="4">BatD family protein</fullName>
    </submittedName>
</protein>
<dbReference type="Pfam" id="PF25607">
    <property type="entry name" value="DUF7939"/>
    <property type="match status" value="1"/>
</dbReference>
<evidence type="ECO:0000313" key="4">
    <source>
        <dbReference type="EMBL" id="MEY6433167.1"/>
    </source>
</evidence>
<evidence type="ECO:0000313" key="5">
    <source>
        <dbReference type="Proteomes" id="UP001564408"/>
    </source>
</evidence>
<accession>A0ABV4BIK9</accession>
<comment type="caution">
    <text evidence="4">The sequence shown here is derived from an EMBL/GenBank/DDBJ whole genome shotgun (WGS) entry which is preliminary data.</text>
</comment>